<dbReference type="InterPro" id="IPR006600">
    <property type="entry name" value="HTH_CenpB_DNA-bd_dom"/>
</dbReference>
<proteinExistence type="predicted"/>
<organism evidence="4 7">
    <name type="scientific">Aphanomyces astaci</name>
    <name type="common">Crayfish plague agent</name>
    <dbReference type="NCBI Taxonomy" id="112090"/>
    <lineage>
        <taxon>Eukaryota</taxon>
        <taxon>Sar</taxon>
        <taxon>Stramenopiles</taxon>
        <taxon>Oomycota</taxon>
        <taxon>Saprolegniomycetes</taxon>
        <taxon>Saprolegniales</taxon>
        <taxon>Verrucalvaceae</taxon>
        <taxon>Aphanomyces</taxon>
    </lineage>
</organism>
<dbReference type="EMBL" id="QUTG01003426">
    <property type="protein sequence ID" value="RHY91636.1"/>
    <property type="molecule type" value="Genomic_DNA"/>
</dbReference>
<dbReference type="InterPro" id="IPR050863">
    <property type="entry name" value="CenT-Element_Derived"/>
</dbReference>
<dbReference type="SMART" id="SM00674">
    <property type="entry name" value="CENPB"/>
    <property type="match status" value="1"/>
</dbReference>
<dbReference type="Pfam" id="PF03221">
    <property type="entry name" value="HTH_Tnp_Tc5"/>
    <property type="match status" value="1"/>
</dbReference>
<dbReference type="Gene3D" id="1.10.10.60">
    <property type="entry name" value="Homeodomain-like"/>
    <property type="match status" value="1"/>
</dbReference>
<feature type="compositionally biased region" description="Basic residues" evidence="2">
    <location>
        <begin position="369"/>
        <end position="380"/>
    </location>
</feature>
<evidence type="ECO:0000313" key="6">
    <source>
        <dbReference type="Proteomes" id="UP000285430"/>
    </source>
</evidence>
<reference evidence="6 7" key="1">
    <citation type="submission" date="2018-08" db="EMBL/GenBank/DDBJ databases">
        <title>Aphanomyces genome sequencing and annotation.</title>
        <authorList>
            <person name="Minardi D."/>
            <person name="Oidtmann B."/>
            <person name="Van Der Giezen M."/>
            <person name="Studholme D.J."/>
        </authorList>
    </citation>
    <scope>NUCLEOTIDE SEQUENCE [LARGE SCALE GENOMIC DNA]</scope>
    <source>
        <strain evidence="5 6">Da</strain>
        <strain evidence="4 7">Sv</strain>
    </source>
</reference>
<dbReference type="GO" id="GO:0003677">
    <property type="term" value="F:DNA binding"/>
    <property type="evidence" value="ECO:0007669"/>
    <property type="project" value="UniProtKB-KW"/>
</dbReference>
<evidence type="ECO:0000256" key="1">
    <source>
        <dbReference type="ARBA" id="ARBA00023125"/>
    </source>
</evidence>
<comment type="caution">
    <text evidence="4">The sequence shown here is derived from an EMBL/GenBank/DDBJ whole genome shotgun (WGS) entry which is preliminary data.</text>
</comment>
<protein>
    <recommendedName>
        <fullName evidence="3">HTH CENPB-type domain-containing protein</fullName>
    </recommendedName>
</protein>
<evidence type="ECO:0000313" key="4">
    <source>
        <dbReference type="EMBL" id="RHY91636.1"/>
    </source>
</evidence>
<accession>A0A418DA78</accession>
<dbReference type="Proteomes" id="UP000285430">
    <property type="component" value="Unassembled WGS sequence"/>
</dbReference>
<dbReference type="AlphaFoldDB" id="A0A418DA78"/>
<dbReference type="EMBL" id="QUTH01005990">
    <property type="protein sequence ID" value="RHZ08335.1"/>
    <property type="molecule type" value="Genomic_DNA"/>
</dbReference>
<evidence type="ECO:0000259" key="3">
    <source>
        <dbReference type="PROSITE" id="PS51253"/>
    </source>
</evidence>
<name>A0A418DA78_APHAT</name>
<dbReference type="GO" id="GO:0005634">
    <property type="term" value="C:nucleus"/>
    <property type="evidence" value="ECO:0007669"/>
    <property type="project" value="TreeGrafter"/>
</dbReference>
<dbReference type="Proteomes" id="UP000285712">
    <property type="component" value="Unassembled WGS sequence"/>
</dbReference>
<dbReference type="PANTHER" id="PTHR19303">
    <property type="entry name" value="TRANSPOSON"/>
    <property type="match status" value="1"/>
</dbReference>
<feature type="region of interest" description="Disordered" evidence="2">
    <location>
        <begin position="369"/>
        <end position="392"/>
    </location>
</feature>
<dbReference type="VEuPathDB" id="FungiDB:H257_00212"/>
<evidence type="ECO:0000313" key="7">
    <source>
        <dbReference type="Proteomes" id="UP000285712"/>
    </source>
</evidence>
<dbReference type="PANTHER" id="PTHR19303:SF57">
    <property type="entry name" value="HTH CENPB-TYPE DOMAIN-CONTAINING PROTEIN"/>
    <property type="match status" value="1"/>
</dbReference>
<evidence type="ECO:0000256" key="2">
    <source>
        <dbReference type="SAM" id="MobiDB-lite"/>
    </source>
</evidence>
<evidence type="ECO:0000313" key="5">
    <source>
        <dbReference type="EMBL" id="RHZ08335.1"/>
    </source>
</evidence>
<keyword evidence="1" id="KW-0238">DNA-binding</keyword>
<sequence>MASKIPYMTLMKRVRETKTGTLPAAQRRGPKTRLPSSCELDLVAWIGAMQADGHPTDRHTIMVKANQIYRRLVPNGSLSPGWYTRFMGRHQRLTKRVAQVISHARNSVCESSVQILYDSMNDVIRDHQLTADRVFNMDETSFASRRKSKDVVALKGSRNVWAKTIAPNFHLSIVACGSADGTLLPPVFLLPGDTVERVLGVDCCIPSAKITTSPKGFMNEDLFRTWLEFFGATVDVSIKRPILLSGDLHSISKSAAIRIASKAWLLHVLPKNVSSGFTTSGLWPLSFDQMMSRFKLFQDGGLPETYIEANWFERRAVIRKEIMCLPAKGKKRSGRKTIDVGGRILSLDMMHLIDQTKEERLEAKRKMTALRAKRNKKSGKQRASLEAPEQPPAVDVSAATIEIVVL</sequence>
<gene>
    <name evidence="4" type="ORF">DYB35_007392</name>
    <name evidence="5" type="ORF">DYB37_004350</name>
</gene>
<feature type="domain" description="HTH CENPB-type" evidence="3">
    <location>
        <begin position="26"/>
        <end position="96"/>
    </location>
</feature>
<dbReference type="PROSITE" id="PS51253">
    <property type="entry name" value="HTH_CENPB"/>
    <property type="match status" value="1"/>
</dbReference>